<proteinExistence type="inferred from homology"/>
<comment type="similarity">
    <text evidence="1">Belongs to the CbbQ/NirQ/NorQ/GpvN family.</text>
</comment>
<feature type="domain" description="ATPase dynein-related AAA" evidence="4">
    <location>
        <begin position="43"/>
        <end position="177"/>
    </location>
</feature>
<evidence type="ECO:0000259" key="4">
    <source>
        <dbReference type="Pfam" id="PF07728"/>
    </source>
</evidence>
<dbReference type="Proteomes" id="UP000247540">
    <property type="component" value="Unassembled WGS sequence"/>
</dbReference>
<dbReference type="InterPro" id="IPR027417">
    <property type="entry name" value="P-loop_NTPase"/>
</dbReference>
<comment type="caution">
    <text evidence="6">The sequence shown here is derived from an EMBL/GenBank/DDBJ whole genome shotgun (WGS) entry which is preliminary data.</text>
</comment>
<evidence type="ECO:0000256" key="2">
    <source>
        <dbReference type="ARBA" id="ARBA00022741"/>
    </source>
</evidence>
<protein>
    <submittedName>
        <fullName evidence="6">Nitric oxide reductase NorQ protein</fullName>
    </submittedName>
</protein>
<keyword evidence="2" id="KW-0547">Nucleotide-binding</keyword>
<dbReference type="EMBL" id="QJTC01000013">
    <property type="protein sequence ID" value="PYE76364.1"/>
    <property type="molecule type" value="Genomic_DNA"/>
</dbReference>
<reference evidence="6 7" key="1">
    <citation type="submission" date="2018-06" db="EMBL/GenBank/DDBJ databases">
        <title>Genomic Encyclopedia of Type Strains, Phase III (KMG-III): the genomes of soil and plant-associated and newly described type strains.</title>
        <authorList>
            <person name="Whitman W."/>
        </authorList>
    </citation>
    <scope>NUCLEOTIDE SEQUENCE [LARGE SCALE GENOMIC DNA]</scope>
    <source>
        <strain evidence="6 7">CECT 7646</strain>
    </source>
</reference>
<dbReference type="GO" id="GO:0016887">
    <property type="term" value="F:ATP hydrolysis activity"/>
    <property type="evidence" value="ECO:0007669"/>
    <property type="project" value="InterPro"/>
</dbReference>
<evidence type="ECO:0000313" key="6">
    <source>
        <dbReference type="EMBL" id="PYE76364.1"/>
    </source>
</evidence>
<dbReference type="AlphaFoldDB" id="A0A318SK79"/>
<accession>A0A318SK79</accession>
<gene>
    <name evidence="6" type="ORF">DFQ15_11352</name>
</gene>
<dbReference type="SUPFAM" id="SSF52540">
    <property type="entry name" value="P-loop containing nucleoside triphosphate hydrolases"/>
    <property type="match status" value="1"/>
</dbReference>
<dbReference type="Pfam" id="PF07728">
    <property type="entry name" value="AAA_5"/>
    <property type="match status" value="1"/>
</dbReference>
<dbReference type="GO" id="GO:0005524">
    <property type="term" value="F:ATP binding"/>
    <property type="evidence" value="ECO:0007669"/>
    <property type="project" value="UniProtKB-KW"/>
</dbReference>
<name>A0A318SK79_9BURK</name>
<evidence type="ECO:0000313" key="7">
    <source>
        <dbReference type="Proteomes" id="UP000247540"/>
    </source>
</evidence>
<feature type="domain" description="CbbQ/NirQ/NorQ C-terminal" evidence="5">
    <location>
        <begin position="190"/>
        <end position="273"/>
    </location>
</feature>
<dbReference type="Gene3D" id="3.40.50.300">
    <property type="entry name" value="P-loop containing nucleotide triphosphate hydrolases"/>
    <property type="match status" value="1"/>
</dbReference>
<organism evidence="6 7">
    <name type="scientific">Xylophilus ampelinus</name>
    <dbReference type="NCBI Taxonomy" id="54067"/>
    <lineage>
        <taxon>Bacteria</taxon>
        <taxon>Pseudomonadati</taxon>
        <taxon>Pseudomonadota</taxon>
        <taxon>Betaproteobacteria</taxon>
        <taxon>Burkholderiales</taxon>
        <taxon>Xylophilus</taxon>
    </lineage>
</organism>
<dbReference type="PANTHER" id="PTHR42759">
    <property type="entry name" value="MOXR FAMILY PROTEIN"/>
    <property type="match status" value="1"/>
</dbReference>
<keyword evidence="3" id="KW-0067">ATP-binding</keyword>
<dbReference type="PANTHER" id="PTHR42759:SF7">
    <property type="entry name" value="DENITRIFICATION REGULATORY PROTEIN NIRQ"/>
    <property type="match status" value="1"/>
</dbReference>
<dbReference type="InterPro" id="IPR013615">
    <property type="entry name" value="CbbQ_C"/>
</dbReference>
<dbReference type="RefSeq" id="WP_110465882.1">
    <property type="nucleotide sequence ID" value="NZ_JAMOFZ010000013.1"/>
</dbReference>
<evidence type="ECO:0000259" key="5">
    <source>
        <dbReference type="Pfam" id="PF08406"/>
    </source>
</evidence>
<dbReference type="InterPro" id="IPR011704">
    <property type="entry name" value="ATPase_dyneun-rel_AAA"/>
</dbReference>
<dbReference type="Pfam" id="PF08406">
    <property type="entry name" value="CbbQ_C"/>
    <property type="match status" value="1"/>
</dbReference>
<evidence type="ECO:0000256" key="3">
    <source>
        <dbReference type="ARBA" id="ARBA00022840"/>
    </source>
</evidence>
<sequence>MPTEAVAAAASPLDGWRLPAEPHWQPVAGEVAAFEAAAAVRLPVLLTGPTGCGKTRFVEHMAWRLGRPLVTVACHEDLTAGDLVGRWLLDADGTRWQDGPLALAARHGGICYLDELVEARSDAVVVLHPLADARRVLPLDRRSELLPAHPDFLLVASYNPGYHGLHKALKPSTRQRFTALAFDYPAADVEAAIVATEGGVAADLAARLVALAGRTRRLQDQGLEEGASTRLLVHAAQLVRAGLPPRAACLQAVAAPLADDAERGAVLRDLVHAAFA</sequence>
<evidence type="ECO:0000256" key="1">
    <source>
        <dbReference type="ARBA" id="ARBA00009417"/>
    </source>
</evidence>
<keyword evidence="7" id="KW-1185">Reference proteome</keyword>
<dbReference type="InterPro" id="IPR050764">
    <property type="entry name" value="CbbQ/NirQ/NorQ/GpvN"/>
</dbReference>
<dbReference type="OrthoDB" id="9808317at2"/>